<proteinExistence type="predicted"/>
<gene>
    <name evidence="2" type="ORF">LPB072_06455</name>
    <name evidence="3" type="ORF">LPB72_15940</name>
</gene>
<feature type="chain" id="PRO_5044549564" description="Carboxypeptidase regulatory-like domain-containing protein" evidence="1">
    <location>
        <begin position="26"/>
        <end position="393"/>
    </location>
</feature>
<accession>A0A167H6Y3</accession>
<evidence type="ECO:0000313" key="5">
    <source>
        <dbReference type="Proteomes" id="UP000185680"/>
    </source>
</evidence>
<reference evidence="2 5" key="2">
    <citation type="submission" date="2016-10" db="EMBL/GenBank/DDBJ databases">
        <title>Hydorgenophaga sp. LPB0072 isolated from gastropod.</title>
        <authorList>
            <person name="Kim E."/>
            <person name="Yi H."/>
        </authorList>
    </citation>
    <scope>NUCLEOTIDE SEQUENCE [LARGE SCALE GENOMIC DNA]</scope>
    <source>
        <strain evidence="2 5">LPB0072</strain>
    </source>
</reference>
<sequence length="393" mass="40909">MKFFHTRAIASVALFLSLLQGCATGKQGGAFEQPVGPAIANVALTFVKEDGSASFGTTTNASGRYRISLAAGRYYALASHPGYEDYSSAPGFFVVNPNTMGVGNFFLRPPQVTTVLIVRHGEKLNPNSNASTEPLSTAGQARAQALREALLRSGLTAIYATSATRTRDTVAPLAAAFRLPTQLYSSPAALASEVLAQHAGDVVLVAAHSNTMATVANAFGAALPTASIADFDNLYVVSVAGGTTSAMNLQYAADSAPDVSKNDRHAMTLLLVGTNASAGGALPQALLHAARKAGVSSIYASAATNPLVTPLANTLGLEVTGFNAADMTGFSSQLIASHPQDTLVVAASNDELRDLVRQLGAKPFPVIYDRDLDHLIVVTRFASGAMRVLPLRF</sequence>
<keyword evidence="4" id="KW-1185">Reference proteome</keyword>
<dbReference type="InterPro" id="IPR008969">
    <property type="entry name" value="CarboxyPept-like_regulatory"/>
</dbReference>
<reference evidence="3 4" key="1">
    <citation type="submission" date="2016-02" db="EMBL/GenBank/DDBJ databases">
        <title>Draft genome sequence of Hydrogenophaga sp. LPB0072.</title>
        <authorList>
            <person name="Shin S.-K."/>
            <person name="Yi H."/>
        </authorList>
    </citation>
    <scope>NUCLEOTIDE SEQUENCE [LARGE SCALE GENOMIC DNA]</scope>
    <source>
        <strain evidence="3 4">LPB0072</strain>
    </source>
</reference>
<dbReference type="EMBL" id="LVWD01000030">
    <property type="protein sequence ID" value="OAD40408.1"/>
    <property type="molecule type" value="Genomic_DNA"/>
</dbReference>
<dbReference type="Pfam" id="PF13620">
    <property type="entry name" value="CarboxypepD_reg"/>
    <property type="match status" value="1"/>
</dbReference>
<organism evidence="2 5">
    <name type="scientific">Hydrogenophaga crassostreae</name>
    <dbReference type="NCBI Taxonomy" id="1763535"/>
    <lineage>
        <taxon>Bacteria</taxon>
        <taxon>Pseudomonadati</taxon>
        <taxon>Pseudomonadota</taxon>
        <taxon>Betaproteobacteria</taxon>
        <taxon>Burkholderiales</taxon>
        <taxon>Comamonadaceae</taxon>
        <taxon>Hydrogenophaga</taxon>
    </lineage>
</organism>
<evidence type="ECO:0008006" key="6">
    <source>
        <dbReference type="Google" id="ProtNLM"/>
    </source>
</evidence>
<dbReference type="Gene3D" id="2.60.40.1120">
    <property type="entry name" value="Carboxypeptidase-like, regulatory domain"/>
    <property type="match status" value="1"/>
</dbReference>
<evidence type="ECO:0000313" key="2">
    <source>
        <dbReference type="EMBL" id="AOW12539.1"/>
    </source>
</evidence>
<dbReference type="PROSITE" id="PS51257">
    <property type="entry name" value="PROKAR_LIPOPROTEIN"/>
    <property type="match status" value="1"/>
</dbReference>
<dbReference type="SUPFAM" id="SSF53254">
    <property type="entry name" value="Phosphoglycerate mutase-like"/>
    <property type="match status" value="1"/>
</dbReference>
<dbReference type="Proteomes" id="UP000185680">
    <property type="component" value="Chromosome"/>
</dbReference>
<evidence type="ECO:0000256" key="1">
    <source>
        <dbReference type="SAM" id="SignalP"/>
    </source>
</evidence>
<dbReference type="InterPro" id="IPR013078">
    <property type="entry name" value="His_Pase_superF_clade-1"/>
</dbReference>
<keyword evidence="1" id="KW-0732">Signal</keyword>
<evidence type="ECO:0000313" key="4">
    <source>
        <dbReference type="Proteomes" id="UP000185657"/>
    </source>
</evidence>
<dbReference type="SUPFAM" id="SSF49464">
    <property type="entry name" value="Carboxypeptidase regulatory domain-like"/>
    <property type="match status" value="1"/>
</dbReference>
<protein>
    <recommendedName>
        <fullName evidence="6">Carboxypeptidase regulatory-like domain-containing protein</fullName>
    </recommendedName>
</protein>
<dbReference type="Pfam" id="PF00300">
    <property type="entry name" value="His_Phos_1"/>
    <property type="match status" value="1"/>
</dbReference>
<dbReference type="AlphaFoldDB" id="A0A167H6Y3"/>
<dbReference type="EMBL" id="CP017476">
    <property type="protein sequence ID" value="AOW12539.1"/>
    <property type="molecule type" value="Genomic_DNA"/>
</dbReference>
<dbReference type="InterPro" id="IPR029033">
    <property type="entry name" value="His_PPase_superfam"/>
</dbReference>
<name>A0A167H6Y3_9BURK</name>
<evidence type="ECO:0000313" key="3">
    <source>
        <dbReference type="EMBL" id="OAD40408.1"/>
    </source>
</evidence>
<dbReference type="RefSeq" id="WP_066092932.1">
    <property type="nucleotide sequence ID" value="NZ_CP017476.1"/>
</dbReference>
<dbReference type="STRING" id="1763535.LPB072_06455"/>
<dbReference type="KEGG" id="hyl:LPB072_06455"/>
<dbReference type="Gene3D" id="3.40.50.1240">
    <property type="entry name" value="Phosphoglycerate mutase-like"/>
    <property type="match status" value="1"/>
</dbReference>
<dbReference type="Proteomes" id="UP000185657">
    <property type="component" value="Unassembled WGS sequence"/>
</dbReference>
<dbReference type="OrthoDB" id="3296006at2"/>
<feature type="signal peptide" evidence="1">
    <location>
        <begin position="1"/>
        <end position="25"/>
    </location>
</feature>
<dbReference type="CDD" id="cd07040">
    <property type="entry name" value="HP"/>
    <property type="match status" value="1"/>
</dbReference>